<name>A0ACC3YM00_COLTU</name>
<evidence type="ECO:0000313" key="2">
    <source>
        <dbReference type="Proteomes" id="UP000805649"/>
    </source>
</evidence>
<keyword evidence="2" id="KW-1185">Reference proteome</keyword>
<dbReference type="Proteomes" id="UP000805649">
    <property type="component" value="Unassembled WGS sequence"/>
</dbReference>
<comment type="caution">
    <text evidence="1">The sequence shown here is derived from an EMBL/GenBank/DDBJ whole genome shotgun (WGS) entry which is preliminary data.</text>
</comment>
<accession>A0ACC3YM00</accession>
<gene>
    <name evidence="1" type="ORF">CTRU02_211896</name>
</gene>
<sequence>MVAIQRIREELAGIQRLGPGLVGIFVGGTSGIGESTAREFVRHAVDPRLYVIGRNKTQAAALESQFRSLNPTCDMKFILCDVSELQVSTRSVMLAGNATNRTSDTADNSKETSEGLDRKMALDFYTRLRFTENLLPQLRRAASPSGVDTSNNPSPVSHVVTVLGGGNEQPVNVDDLSLKNNYTLNTATQHAVTMNTLAFDHLASKPENAGISFVHTSPGMVKTQGARELGTLFYIGVSIFAFLFKPLTVPVGECGERHLWAGTNKSLQGGAVHLINKNSEIIRNLKVLKDMKDRGVAEKVWEHTRTVFTKVCTEGGKYEA</sequence>
<reference evidence="1 2" key="1">
    <citation type="journal article" date="2020" name="Phytopathology">
        <title>Genome Sequence Resources of Colletotrichum truncatum, C. plurivorum, C. musicola, and C. sojae: Four Species Pathogenic to Soybean (Glycine max).</title>
        <authorList>
            <person name="Rogerio F."/>
            <person name="Boufleur T.R."/>
            <person name="Ciampi-Guillardi M."/>
            <person name="Sukno S.A."/>
            <person name="Thon M.R."/>
            <person name="Massola Junior N.S."/>
            <person name="Baroncelli R."/>
        </authorList>
    </citation>
    <scope>NUCLEOTIDE SEQUENCE [LARGE SCALE GENOMIC DNA]</scope>
    <source>
        <strain evidence="1 2">CMES1059</strain>
    </source>
</reference>
<protein>
    <submittedName>
        <fullName evidence="1">Uncharacterized protein</fullName>
    </submittedName>
</protein>
<evidence type="ECO:0000313" key="1">
    <source>
        <dbReference type="EMBL" id="KAL0932933.1"/>
    </source>
</evidence>
<dbReference type="EMBL" id="VUJX02000008">
    <property type="protein sequence ID" value="KAL0932933.1"/>
    <property type="molecule type" value="Genomic_DNA"/>
</dbReference>
<organism evidence="1 2">
    <name type="scientific">Colletotrichum truncatum</name>
    <name type="common">Anthracnose fungus</name>
    <name type="synonym">Colletotrichum capsici</name>
    <dbReference type="NCBI Taxonomy" id="5467"/>
    <lineage>
        <taxon>Eukaryota</taxon>
        <taxon>Fungi</taxon>
        <taxon>Dikarya</taxon>
        <taxon>Ascomycota</taxon>
        <taxon>Pezizomycotina</taxon>
        <taxon>Sordariomycetes</taxon>
        <taxon>Hypocreomycetidae</taxon>
        <taxon>Glomerellales</taxon>
        <taxon>Glomerellaceae</taxon>
        <taxon>Colletotrichum</taxon>
        <taxon>Colletotrichum truncatum species complex</taxon>
    </lineage>
</organism>
<proteinExistence type="predicted"/>